<keyword evidence="3" id="KW-0649">Protein kinase inhibitor</keyword>
<dbReference type="Gene3D" id="4.10.365.10">
    <property type="entry name" value="p27"/>
    <property type="match status" value="1"/>
</dbReference>
<dbReference type="EMBL" id="JBCNJP010000019">
    <property type="protein sequence ID" value="KAK9062533.1"/>
    <property type="molecule type" value="Genomic_DNA"/>
</dbReference>
<gene>
    <name evidence="7" type="ORF">SSX86_019720</name>
</gene>
<evidence type="ECO:0000259" key="6">
    <source>
        <dbReference type="Pfam" id="PF02234"/>
    </source>
</evidence>
<proteinExistence type="inferred from homology"/>
<evidence type="ECO:0000256" key="3">
    <source>
        <dbReference type="ARBA" id="ARBA00023013"/>
    </source>
</evidence>
<keyword evidence="8" id="KW-1185">Reference proteome</keyword>
<dbReference type="GO" id="GO:0051726">
    <property type="term" value="P:regulation of cell cycle"/>
    <property type="evidence" value="ECO:0007669"/>
    <property type="project" value="InterPro"/>
</dbReference>
<accession>A0AAP0GTA6</accession>
<dbReference type="PIRSF" id="PIRSF017811">
    <property type="entry name" value="CDK_inhib_pln"/>
    <property type="match status" value="1"/>
</dbReference>
<protein>
    <recommendedName>
        <fullName evidence="6">Cyclin-dependent kinase inhibitor domain-containing protein</fullName>
    </recommendedName>
</protein>
<organism evidence="7 8">
    <name type="scientific">Deinandra increscens subsp. villosa</name>
    <dbReference type="NCBI Taxonomy" id="3103831"/>
    <lineage>
        <taxon>Eukaryota</taxon>
        <taxon>Viridiplantae</taxon>
        <taxon>Streptophyta</taxon>
        <taxon>Embryophyta</taxon>
        <taxon>Tracheophyta</taxon>
        <taxon>Spermatophyta</taxon>
        <taxon>Magnoliopsida</taxon>
        <taxon>eudicotyledons</taxon>
        <taxon>Gunneridae</taxon>
        <taxon>Pentapetalae</taxon>
        <taxon>asterids</taxon>
        <taxon>campanulids</taxon>
        <taxon>Asterales</taxon>
        <taxon>Asteraceae</taxon>
        <taxon>Asteroideae</taxon>
        <taxon>Heliantheae alliance</taxon>
        <taxon>Madieae</taxon>
        <taxon>Madiinae</taxon>
        <taxon>Deinandra</taxon>
    </lineage>
</organism>
<comment type="caution">
    <text evidence="7">The sequence shown here is derived from an EMBL/GenBank/DDBJ whole genome shotgun (WGS) entry which is preliminary data.</text>
</comment>
<dbReference type="GO" id="GO:0005654">
    <property type="term" value="C:nucleoplasm"/>
    <property type="evidence" value="ECO:0007669"/>
    <property type="project" value="UniProtKB-SubCell"/>
</dbReference>
<dbReference type="InterPro" id="IPR044898">
    <property type="entry name" value="CDI_dom_sf"/>
</dbReference>
<evidence type="ECO:0000256" key="2">
    <source>
        <dbReference type="ARBA" id="ARBA00010274"/>
    </source>
</evidence>
<dbReference type="PANTHER" id="PTHR46776">
    <property type="entry name" value="CYCLIN-DEPENDENT KINASE INHIBITOR 4-RELATED"/>
    <property type="match status" value="1"/>
</dbReference>
<comment type="similarity">
    <text evidence="2">Belongs to the CDI family. ICK/KRP subfamily.</text>
</comment>
<feature type="compositionally biased region" description="Polar residues" evidence="5">
    <location>
        <begin position="60"/>
        <end position="79"/>
    </location>
</feature>
<evidence type="ECO:0000313" key="7">
    <source>
        <dbReference type="EMBL" id="KAK9062533.1"/>
    </source>
</evidence>
<feature type="region of interest" description="Disordered" evidence="5">
    <location>
        <begin position="1"/>
        <end position="23"/>
    </location>
</feature>
<evidence type="ECO:0000256" key="5">
    <source>
        <dbReference type="SAM" id="MobiDB-lite"/>
    </source>
</evidence>
<evidence type="ECO:0000256" key="4">
    <source>
        <dbReference type="ARBA" id="ARBA00023306"/>
    </source>
</evidence>
<keyword evidence="4" id="KW-0131">Cell cycle</keyword>
<comment type="subcellular location">
    <subcellularLocation>
        <location evidence="1">Nucleus</location>
        <location evidence="1">Nucleoplasm</location>
    </subcellularLocation>
</comment>
<dbReference type="AlphaFoldDB" id="A0AAP0GTA6"/>
<dbReference type="GO" id="GO:0004861">
    <property type="term" value="F:cyclin-dependent protein serine/threonine kinase inhibitor activity"/>
    <property type="evidence" value="ECO:0007669"/>
    <property type="project" value="InterPro"/>
</dbReference>
<reference evidence="7 8" key="1">
    <citation type="submission" date="2024-04" db="EMBL/GenBank/DDBJ databases">
        <title>The reference genome of an endangered Asteraceae, Deinandra increscens subsp. villosa, native to the Central Coast of California.</title>
        <authorList>
            <person name="Guilliams M."/>
            <person name="Hasenstab-Lehman K."/>
            <person name="Meyer R."/>
            <person name="Mcevoy S."/>
        </authorList>
    </citation>
    <scope>NUCLEOTIDE SEQUENCE [LARGE SCALE GENOMIC DNA]</scope>
    <source>
        <tissue evidence="7">Leaf</tissue>
    </source>
</reference>
<evidence type="ECO:0000256" key="1">
    <source>
        <dbReference type="ARBA" id="ARBA00004642"/>
    </source>
</evidence>
<dbReference type="InterPro" id="IPR044275">
    <property type="entry name" value="KRP"/>
</dbReference>
<feature type="domain" description="Cyclin-dependent kinase inhibitor" evidence="6">
    <location>
        <begin position="180"/>
        <end position="222"/>
    </location>
</feature>
<name>A0AAP0GTA6_9ASTR</name>
<sequence length="230" mass="25437">MGKYIRRNSKTTGEDIPSHGGVRTRAKTLALQNAAVSSTAGSYIQLRSRRLAKPAAPKRQNLNRVPTKSNKGSYKGANSSGIRVSSRALTASVKKLGVAKEEIRHESAIRGDEVLGIDDEASFGENVVEIEGRGRTTRETTPCHLIRDPETISTPGSSTKRAYSNNASYRVQSSTPSHIPLTAEMDEFFTEPEKQQQQLFIEKYNFDPVNDKPLPGRYEWVKMDGTKNVN</sequence>
<feature type="region of interest" description="Disordered" evidence="5">
    <location>
        <begin position="51"/>
        <end position="79"/>
    </location>
</feature>
<dbReference type="Pfam" id="PF02234">
    <property type="entry name" value="CDI"/>
    <property type="match status" value="1"/>
</dbReference>
<dbReference type="InterPro" id="IPR003175">
    <property type="entry name" value="CDI_dom"/>
</dbReference>
<evidence type="ECO:0000313" key="8">
    <source>
        <dbReference type="Proteomes" id="UP001408789"/>
    </source>
</evidence>
<dbReference type="Proteomes" id="UP001408789">
    <property type="component" value="Unassembled WGS sequence"/>
</dbReference>